<gene>
    <name evidence="7" type="ORF">Clacol_002766</name>
</gene>
<keyword evidence="3" id="KW-0539">Nucleus</keyword>
<evidence type="ECO:0000256" key="5">
    <source>
        <dbReference type="SAM" id="MobiDB-lite"/>
    </source>
</evidence>
<dbReference type="SUPFAM" id="SSF117289">
    <property type="entry name" value="Nucleoporin domain"/>
    <property type="match status" value="1"/>
</dbReference>
<feature type="coiled-coil region" evidence="4">
    <location>
        <begin position="1276"/>
        <end position="1303"/>
    </location>
</feature>
<keyword evidence="8" id="KW-1185">Reference proteome</keyword>
<dbReference type="InterPro" id="IPR015943">
    <property type="entry name" value="WD40/YVTN_repeat-like_dom_sf"/>
</dbReference>
<feature type="compositionally biased region" description="Polar residues" evidence="5">
    <location>
        <begin position="1406"/>
        <end position="1449"/>
    </location>
</feature>
<accession>A0AAV5A7D1</accession>
<feature type="region of interest" description="Disordered" evidence="5">
    <location>
        <begin position="669"/>
        <end position="703"/>
    </location>
</feature>
<evidence type="ECO:0000256" key="3">
    <source>
        <dbReference type="ARBA" id="ARBA00023242"/>
    </source>
</evidence>
<evidence type="ECO:0000256" key="4">
    <source>
        <dbReference type="SAM" id="Coils"/>
    </source>
</evidence>
<feature type="region of interest" description="Disordered" evidence="5">
    <location>
        <begin position="1406"/>
        <end position="1484"/>
    </location>
</feature>
<evidence type="ECO:0000259" key="6">
    <source>
        <dbReference type="Pfam" id="PF16755"/>
    </source>
</evidence>
<feature type="compositionally biased region" description="Low complexity" evidence="5">
    <location>
        <begin position="1056"/>
        <end position="1071"/>
    </location>
</feature>
<name>A0AAV5A7D1_9AGAM</name>
<sequence>MQVENVTQITKTNPLQFQDRRHNVSDDVENTSHTKLSGTPCNIKIAVKDERLLVGMLDGSVIVYDLDHLFKNDSKSDPIFVIPARSFTPIADILPNQGENPELVAILRGYSNEEKGYKIEIFDLKAYSSLVNWHKGEDPSLIPISISWSPKGKQIAIGLQSGAILLFDPHDPNVPKRYIPKSPSVSDSSSSLLSISWLATNMFYLVFSSPESCFPSFDRASTRDVLKTHVILVYEPKGRTALEIEVSEPSPPFGALFPPGPLCCIIKDWPPTKFLLICGDGPSSDIGVIGSTSDENWNHYTFEETSTPTLPLGEGAEDMVLLGLDLDLTSDEPVHISEQPDDGTPDLPPSPILYAYMSDGSIVAWHILYLDGTPFPGMVRSAQAIGEMSSSPLMQQVSERIPSGNTAQTSVIAPAKGFGTLTNQQSPISSFTNTGSETTSTFGFPASSTPTIQTNSGFNNRPPAPTFGVTGWGFGSKQTAPTFGTVALEHKEGVPTASAFGQSGFAGFSTNPPKPASVFSGGGFAAFAQTGTSSFGAPLGTTKTSIFDQPPDSSIRPTTMPPPKSVFGVGGVGLAPSGGSQQTALIFGEKTGAFLVPKSHITSDRGTESDLGSGTTSITNTGSLFGTNLTAPGTASSFYGVKPLAINNPDSAPFSTRDVRALDTMSSLVGSLDATGSPPGSPPTEESPPTSPPLQSTDLPKPMSSYLKPATAFKTLPVTSPLESESTSPFIKPGFGAFQSSSEGPAVFSSFSKPATNFGKSTELSENTIETKPIVSSLVTNKPIQSGFEAKPATPVFGVSGFGQVPKASASIEPSKPVSGGFGAFAGGGFTSFAKPAKVSSFDELLNQGDLKPTKSPLVFGAKSESNDSFSASTGESTTLFVETTKKTEKDEGDEKKKTMSVAAEATTDNTFSLAALSEAVEIPVAVKRDSSIVQERPVIEEANPPTHKIESVETEEVKTEPASTKLISEQEKIMEITKPPQSSLHKVTKPPTPIFAPQPVTPSTTASTESAVSGVSSIITVSGGGAERPASLFAQKPTLSPAPQASPMAGIGLGRPSSRPARSSPLASAPVTIGESTSTPTLQEGIAPPNHKSSLTVSSQPSIFSRKPLDLGNTVSKTIEIPKPSLFGAPVPVPLTPKSNLVATPKAASDSDQHPLQLEFIRIYEEFCSELKDLERRLEALKALFPVIQEPRGLDKLVSNNEESREKVLPLLDEVKSGKLRLAELQNLALISETRLEELTRWVRAKEDPGFAKSLKPKSLGPEHTENQLRLRKLLQNTLSRLQQCEDIMEAMQKKLNQEKNGHVGLQAPTLDTIDRTCRNIKIALDERTDIVDKLSERVEALSPRRKPRYPVIGTNLGPLSPASAASTAVAALNSERFCLSLKNALFQTRQRPLFTDTVTKAPSTTKSFNLDTAPNLSKSEKSYSSPIYNNTITTPPDSGSDSFLNNHESVDRRRQSRKHTSIAVPLRNSAAEEATTSTTSSSFNWGPLPSIVSTPSKKLPFEFKIATKDAT</sequence>
<dbReference type="Gene3D" id="2.130.10.10">
    <property type="entry name" value="YVTN repeat-like/Quinoprotein amine dehydrogenase"/>
    <property type="match status" value="1"/>
</dbReference>
<feature type="domain" description="Nucleoporin Nup159/Nup146 N-terminal" evidence="6">
    <location>
        <begin position="40"/>
        <end position="354"/>
    </location>
</feature>
<reference evidence="7" key="1">
    <citation type="submission" date="2021-10" db="EMBL/GenBank/DDBJ databases">
        <title>De novo Genome Assembly of Clathrus columnatus (Basidiomycota, Fungi) Using Illumina and Nanopore Sequence Data.</title>
        <authorList>
            <person name="Ogiso-Tanaka E."/>
            <person name="Itagaki H."/>
            <person name="Hosoya T."/>
            <person name="Hosaka K."/>
        </authorList>
    </citation>
    <scope>NUCLEOTIDE SEQUENCE</scope>
    <source>
        <strain evidence="7">MO-923</strain>
    </source>
</reference>
<proteinExistence type="predicted"/>
<dbReference type="Pfam" id="PF16755">
    <property type="entry name" value="Beta-prop_NUP159_NUP214"/>
    <property type="match status" value="1"/>
</dbReference>
<comment type="subcellular location">
    <subcellularLocation>
        <location evidence="1">Nucleus</location>
    </subcellularLocation>
</comment>
<dbReference type="EMBL" id="BPWL01000003">
    <property type="protein sequence ID" value="GJJ08548.1"/>
    <property type="molecule type" value="Genomic_DNA"/>
</dbReference>
<keyword evidence="4" id="KW-0175">Coiled coil</keyword>
<protein>
    <recommendedName>
        <fullName evidence="6">Nucleoporin Nup159/Nup146 N-terminal domain-containing protein</fullName>
    </recommendedName>
</protein>
<feature type="compositionally biased region" description="Pro residues" evidence="5">
    <location>
        <begin position="679"/>
        <end position="692"/>
    </location>
</feature>
<evidence type="ECO:0000256" key="1">
    <source>
        <dbReference type="ARBA" id="ARBA00004123"/>
    </source>
</evidence>
<comment type="caution">
    <text evidence="7">The sequence shown here is derived from an EMBL/GenBank/DDBJ whole genome shotgun (WGS) entry which is preliminary data.</text>
</comment>
<organism evidence="7 8">
    <name type="scientific">Clathrus columnatus</name>
    <dbReference type="NCBI Taxonomy" id="1419009"/>
    <lineage>
        <taxon>Eukaryota</taxon>
        <taxon>Fungi</taxon>
        <taxon>Dikarya</taxon>
        <taxon>Basidiomycota</taxon>
        <taxon>Agaricomycotina</taxon>
        <taxon>Agaricomycetes</taxon>
        <taxon>Phallomycetidae</taxon>
        <taxon>Phallales</taxon>
        <taxon>Clathraceae</taxon>
        <taxon>Clathrus</taxon>
    </lineage>
</organism>
<keyword evidence="2" id="KW-0813">Transport</keyword>
<feature type="compositionally biased region" description="Low complexity" evidence="5">
    <location>
        <begin position="1471"/>
        <end position="1484"/>
    </location>
</feature>
<evidence type="ECO:0000313" key="8">
    <source>
        <dbReference type="Proteomes" id="UP001050691"/>
    </source>
</evidence>
<evidence type="ECO:0000313" key="7">
    <source>
        <dbReference type="EMBL" id="GJJ08548.1"/>
    </source>
</evidence>
<dbReference type="InterPro" id="IPR039462">
    <property type="entry name" value="Nup159/Nup146_N"/>
</dbReference>
<dbReference type="GO" id="GO:0005634">
    <property type="term" value="C:nucleus"/>
    <property type="evidence" value="ECO:0007669"/>
    <property type="project" value="UniProtKB-SubCell"/>
</dbReference>
<feature type="region of interest" description="Disordered" evidence="5">
    <location>
        <begin position="1038"/>
        <end position="1100"/>
    </location>
</feature>
<evidence type="ECO:0000256" key="2">
    <source>
        <dbReference type="ARBA" id="ARBA00022448"/>
    </source>
</evidence>
<dbReference type="Proteomes" id="UP001050691">
    <property type="component" value="Unassembled WGS sequence"/>
</dbReference>